<feature type="signal peptide" evidence="13">
    <location>
        <begin position="1"/>
        <end position="24"/>
    </location>
</feature>
<comment type="similarity">
    <text evidence="2">Belongs to the GPLD1 family.</text>
</comment>
<keyword evidence="7" id="KW-0677">Repeat</keyword>
<reference evidence="16" key="1">
    <citation type="submission" date="2025-08" db="UniProtKB">
        <authorList>
            <consortium name="RefSeq"/>
        </authorList>
    </citation>
    <scope>IDENTIFICATION</scope>
    <source>
        <tissue evidence="16">Testes</tissue>
    </source>
</reference>
<dbReference type="InterPro" id="IPR013519">
    <property type="entry name" value="Int_alpha_beta-p"/>
</dbReference>
<dbReference type="PROSITE" id="PS51470">
    <property type="entry name" value="FG_GAP"/>
    <property type="match status" value="2"/>
</dbReference>
<evidence type="ECO:0000259" key="14">
    <source>
        <dbReference type="Pfam" id="PF00882"/>
    </source>
</evidence>
<keyword evidence="13" id="KW-0675">Receptor</keyword>
<evidence type="ECO:0000256" key="9">
    <source>
        <dbReference type="ARBA" id="ARBA00023180"/>
    </source>
</evidence>
<keyword evidence="13" id="KW-0130">Cell adhesion</keyword>
<dbReference type="SUPFAM" id="SSF69318">
    <property type="entry name" value="Integrin alpha N-terminal domain"/>
    <property type="match status" value="1"/>
</dbReference>
<feature type="chain" id="PRO_5044964060" description="Phosphatidylinositol-glycan-specific phospholipase D" evidence="13">
    <location>
        <begin position="25"/>
        <end position="570"/>
    </location>
</feature>
<evidence type="ECO:0000256" key="8">
    <source>
        <dbReference type="ARBA" id="ARBA00022801"/>
    </source>
</evidence>
<dbReference type="PANTHER" id="PTHR23221:SF7">
    <property type="entry name" value="PHOSPHATIDYLINOSITOL-GLYCAN-SPECIFIC PHOSPHOLIPASE D"/>
    <property type="match status" value="1"/>
</dbReference>
<dbReference type="Gene3D" id="2.130.10.130">
    <property type="entry name" value="Integrin alpha, N-terminal"/>
    <property type="match status" value="1"/>
</dbReference>
<dbReference type="Proteomes" id="UP000694865">
    <property type="component" value="Unplaced"/>
</dbReference>
<evidence type="ECO:0000256" key="4">
    <source>
        <dbReference type="ARBA" id="ARBA00015988"/>
    </source>
</evidence>
<evidence type="ECO:0000256" key="2">
    <source>
        <dbReference type="ARBA" id="ARBA00008652"/>
    </source>
</evidence>
<dbReference type="PRINTS" id="PR01185">
    <property type="entry name" value="INTEGRINA"/>
</dbReference>
<feature type="repeat" description="FG-GAP" evidence="12">
    <location>
        <begin position="505"/>
        <end position="566"/>
    </location>
</feature>
<dbReference type="Pfam" id="PF00882">
    <property type="entry name" value="Zn_dep_PLPC"/>
    <property type="match status" value="1"/>
</dbReference>
<dbReference type="RefSeq" id="XP_006824765.1">
    <property type="nucleotide sequence ID" value="XM_006824702.1"/>
</dbReference>
<name>A0ABM0MXM4_SACKO</name>
<dbReference type="InterPro" id="IPR028994">
    <property type="entry name" value="Integrin_alpha_N"/>
</dbReference>
<gene>
    <name evidence="16" type="primary">LOC102801774</name>
</gene>
<accession>A0ABM0MXM4</accession>
<evidence type="ECO:0000256" key="3">
    <source>
        <dbReference type="ARBA" id="ARBA00012284"/>
    </source>
</evidence>
<comment type="similarity">
    <text evidence="13">Belongs to the integrin alpha chain family.</text>
</comment>
<organism evidence="15 16">
    <name type="scientific">Saccoglossus kowalevskii</name>
    <name type="common">Acorn worm</name>
    <dbReference type="NCBI Taxonomy" id="10224"/>
    <lineage>
        <taxon>Eukaryota</taxon>
        <taxon>Metazoa</taxon>
        <taxon>Hemichordata</taxon>
        <taxon>Enteropneusta</taxon>
        <taxon>Harrimaniidae</taxon>
        <taxon>Saccoglossus</taxon>
    </lineage>
</organism>
<dbReference type="SMART" id="SM00191">
    <property type="entry name" value="Int_alpha"/>
    <property type="match status" value="2"/>
</dbReference>
<keyword evidence="8" id="KW-0378">Hydrolase</keyword>
<keyword evidence="15" id="KW-1185">Reference proteome</keyword>
<evidence type="ECO:0000256" key="10">
    <source>
        <dbReference type="ARBA" id="ARBA00029753"/>
    </source>
</evidence>
<evidence type="ECO:0000256" key="11">
    <source>
        <dbReference type="ARBA" id="ARBA00093237"/>
    </source>
</evidence>
<evidence type="ECO:0000256" key="13">
    <source>
        <dbReference type="RuleBase" id="RU003762"/>
    </source>
</evidence>
<dbReference type="PANTHER" id="PTHR23221">
    <property type="entry name" value="GLYCOSYLPHOSPHATIDYLINOSITOL PHOSPHOLIPASE D"/>
    <property type="match status" value="1"/>
</dbReference>
<feature type="repeat" description="FG-GAP" evidence="12">
    <location>
        <begin position="442"/>
        <end position="503"/>
    </location>
</feature>
<keyword evidence="9" id="KW-0325">Glycoprotein</keyword>
<sequence>MSYRFLLTSFMNVVTLFITLCTVGHDCCGGITHTEIAHRAASFFQHHSDGTDYRQVCYIHQSDSTDYRGMLYHQSDSTDYRQLIDQHQDAFQAGNPFPDTFYDSICLQGKYHDVSEDTHWSEFINATVNYIRTKYPKPWSPETEKLVVFLLGFVSHDVADVSWHSLGIDQGFLQTMGKVNFYGSFEDAHDVGDIGGDIAALFEFNMDYIHSLTEWYIPVQDLIEIFQDFYAKKVITPTILEECAALMFLARFGERIAVGELYPLYSKKSPFLMEQYQSYFLGGVDDMAVWSQNIWHNTIHMIDHGMHDCDVPHNPLYIRCQNSSLALKDYERHPRRTHLYSRLQLGGLTLDDVIMKRTPKGVYLSPAKSLQDKLLNLEELKRNGGNVEAGDLTKPDATYSVKTPYTHLGWLYVNNNYQQGRVYIVYGKVTGLPLLDKDLNEQADVILEGIKYNGRFGSAILVMDLNVDGLNDLIVSAPSVNSESLMYTGEVYAFYGSNSGQLSKNPNITITCETKYCNLGHSLTSGDLNQDGFDDLVVGSPFAPMDGGNQRGMVNVLFSNTDLTGMSNCL</sequence>
<comment type="catalytic activity">
    <reaction evidence="11">
        <text>a 6-(alpha-D-glucosaminyl)-1-(1,2-diacyl-sn-glycero-3-phospho)-1D-myo-inositol + H2O = 6-(alpha-D-glucosaminyl)-1D-myo-inositol + a 1,2-diacyl-sn-glycero-3-phosphate + H(+)</text>
        <dbReference type="Rhea" id="RHEA:10832"/>
        <dbReference type="ChEBI" id="CHEBI:15377"/>
        <dbReference type="ChEBI" id="CHEBI:15378"/>
        <dbReference type="ChEBI" id="CHEBI:57997"/>
        <dbReference type="ChEBI" id="CHEBI:58608"/>
        <dbReference type="ChEBI" id="CHEBI:58700"/>
        <dbReference type="EC" id="3.1.4.50"/>
    </reaction>
</comment>
<dbReference type="Pfam" id="PF01839">
    <property type="entry name" value="FG-GAP"/>
    <property type="match status" value="1"/>
</dbReference>
<evidence type="ECO:0000256" key="12">
    <source>
        <dbReference type="PROSITE-ProRule" id="PRU00803"/>
    </source>
</evidence>
<dbReference type="InterPro" id="IPR000413">
    <property type="entry name" value="Integrin_alpha"/>
</dbReference>
<dbReference type="EC" id="3.1.4.50" evidence="3"/>
<keyword evidence="13" id="KW-0401">Integrin</keyword>
<evidence type="ECO:0000256" key="7">
    <source>
        <dbReference type="ARBA" id="ARBA00022737"/>
    </source>
</evidence>
<evidence type="ECO:0000256" key="6">
    <source>
        <dbReference type="ARBA" id="ARBA00022729"/>
    </source>
</evidence>
<feature type="domain" description="Phospholipase C/D" evidence="14">
    <location>
        <begin position="80"/>
        <end position="249"/>
    </location>
</feature>
<evidence type="ECO:0000256" key="5">
    <source>
        <dbReference type="ARBA" id="ARBA00022525"/>
    </source>
</evidence>
<dbReference type="InterPro" id="IPR029002">
    <property type="entry name" value="PLPC/GPLD1"/>
</dbReference>
<keyword evidence="5" id="KW-0964">Secreted</keyword>
<keyword evidence="6 13" id="KW-0732">Signal</keyword>
<proteinExistence type="inferred from homology"/>
<evidence type="ECO:0000313" key="15">
    <source>
        <dbReference type="Proteomes" id="UP000694865"/>
    </source>
</evidence>
<comment type="subcellular location">
    <subcellularLocation>
        <location evidence="13">Membrane</location>
        <topology evidence="13">Single-pass type I membrane protein</topology>
    </subcellularLocation>
    <subcellularLocation>
        <location evidence="1">Secreted</location>
    </subcellularLocation>
</comment>
<evidence type="ECO:0000256" key="1">
    <source>
        <dbReference type="ARBA" id="ARBA00004613"/>
    </source>
</evidence>
<dbReference type="InterPro" id="IPR013517">
    <property type="entry name" value="FG-GAP"/>
</dbReference>
<protein>
    <recommendedName>
        <fullName evidence="4">Phosphatidylinositol-glycan-specific phospholipase D</fullName>
        <ecNumber evidence="3">3.1.4.50</ecNumber>
    </recommendedName>
    <alternativeName>
        <fullName evidence="10">Glycosyl-phosphatidylinositol-specific phospholipase D</fullName>
    </alternativeName>
</protein>
<evidence type="ECO:0000313" key="16">
    <source>
        <dbReference type="RefSeq" id="XP_006824765.1"/>
    </source>
</evidence>
<dbReference type="GeneID" id="102801774"/>